<keyword evidence="1" id="KW-0812">Transmembrane</keyword>
<feature type="transmembrane region" description="Helical" evidence="1">
    <location>
        <begin position="30"/>
        <end position="46"/>
    </location>
</feature>
<proteinExistence type="predicted"/>
<dbReference type="EMBL" id="SLWO01000004">
    <property type="protein sequence ID" value="TCO25000.1"/>
    <property type="molecule type" value="Genomic_DNA"/>
</dbReference>
<sequence>MKNIAIFIIACLISTGSAFFSKTIAAPELGISTILLVWGMATWYFLNRQSRTIENE</sequence>
<organism evidence="2 3">
    <name type="scientific">Pedobacter psychrotolerans</name>
    <dbReference type="NCBI Taxonomy" id="1843235"/>
    <lineage>
        <taxon>Bacteria</taxon>
        <taxon>Pseudomonadati</taxon>
        <taxon>Bacteroidota</taxon>
        <taxon>Sphingobacteriia</taxon>
        <taxon>Sphingobacteriales</taxon>
        <taxon>Sphingobacteriaceae</taxon>
        <taxon>Pedobacter</taxon>
    </lineage>
</organism>
<evidence type="ECO:0000313" key="2">
    <source>
        <dbReference type="EMBL" id="TCO25000.1"/>
    </source>
</evidence>
<comment type="caution">
    <text evidence="2">The sequence shown here is derived from an EMBL/GenBank/DDBJ whole genome shotgun (WGS) entry which is preliminary data.</text>
</comment>
<dbReference type="Proteomes" id="UP000295684">
    <property type="component" value="Unassembled WGS sequence"/>
</dbReference>
<keyword evidence="1" id="KW-1133">Transmembrane helix</keyword>
<keyword evidence="1" id="KW-0472">Membrane</keyword>
<gene>
    <name evidence="2" type="ORF">EV200_10435</name>
</gene>
<evidence type="ECO:0000313" key="3">
    <source>
        <dbReference type="Proteomes" id="UP000295684"/>
    </source>
</evidence>
<reference evidence="2 3" key="1">
    <citation type="submission" date="2019-03" db="EMBL/GenBank/DDBJ databases">
        <title>Genomic Encyclopedia of Type Strains, Phase IV (KMG-IV): sequencing the most valuable type-strain genomes for metagenomic binning, comparative biology and taxonomic classification.</title>
        <authorList>
            <person name="Goeker M."/>
        </authorList>
    </citation>
    <scope>NUCLEOTIDE SEQUENCE [LARGE SCALE GENOMIC DNA]</scope>
    <source>
        <strain evidence="2 3">DSM 103236</strain>
    </source>
</reference>
<protein>
    <submittedName>
        <fullName evidence="2">Uncharacterized protein</fullName>
    </submittedName>
</protein>
<dbReference type="RefSeq" id="WP_165877913.1">
    <property type="nucleotide sequence ID" value="NZ_BMJO01000002.1"/>
</dbReference>
<evidence type="ECO:0000256" key="1">
    <source>
        <dbReference type="SAM" id="Phobius"/>
    </source>
</evidence>
<accession>A0A4R2HFN2</accession>
<dbReference type="AlphaFoldDB" id="A0A4R2HFN2"/>
<name>A0A4R2HFN2_9SPHI</name>